<reference evidence="2 3" key="1">
    <citation type="submission" date="2016-10" db="EMBL/GenBank/DDBJ databases">
        <authorList>
            <person name="de Groot N.N."/>
        </authorList>
    </citation>
    <scope>NUCLEOTIDE SEQUENCE [LARGE SCALE GENOMIC DNA]</scope>
    <source>
        <strain evidence="2 3">DSM 14858</strain>
    </source>
</reference>
<dbReference type="PROSITE" id="PS51186">
    <property type="entry name" value="GNAT"/>
    <property type="match status" value="1"/>
</dbReference>
<dbReference type="Gene3D" id="3.40.630.30">
    <property type="match status" value="1"/>
</dbReference>
<proteinExistence type="predicted"/>
<protein>
    <submittedName>
        <fullName evidence="2">Acetyltransferase, GNAT family</fullName>
    </submittedName>
</protein>
<dbReference type="PANTHER" id="PTHR43451">
    <property type="entry name" value="ACETYLTRANSFERASE (GNAT) FAMILY PROTEIN"/>
    <property type="match status" value="1"/>
</dbReference>
<sequence>MMAVREIRRGRADDIPALIDILWRGMHEGAVPRYSAQQCRAWMPVRQTPESYAIRLAGQAVFVAELDGVPTGFMTLRGDGCVDFAYVVPEARGTGTADALLAMLVNHARISGIGTLTARASDMARPFFARHGWTAIASAPQVRDGVMTPATDMTLPLAA</sequence>
<dbReference type="CDD" id="cd04301">
    <property type="entry name" value="NAT_SF"/>
    <property type="match status" value="1"/>
</dbReference>
<dbReference type="InterPro" id="IPR000182">
    <property type="entry name" value="GNAT_dom"/>
</dbReference>
<keyword evidence="2" id="KW-0808">Transferase</keyword>
<dbReference type="SUPFAM" id="SSF55729">
    <property type="entry name" value="Acyl-CoA N-acyltransferases (Nat)"/>
    <property type="match status" value="1"/>
</dbReference>
<evidence type="ECO:0000313" key="2">
    <source>
        <dbReference type="EMBL" id="SEL63430.1"/>
    </source>
</evidence>
<dbReference type="STRING" id="188906.SAMN04488526_3132"/>
<evidence type="ECO:0000313" key="3">
    <source>
        <dbReference type="Proteomes" id="UP000199283"/>
    </source>
</evidence>
<dbReference type="GO" id="GO:0016747">
    <property type="term" value="F:acyltransferase activity, transferring groups other than amino-acyl groups"/>
    <property type="evidence" value="ECO:0007669"/>
    <property type="project" value="InterPro"/>
</dbReference>
<name>A0A1H7RT18_9RHOB</name>
<dbReference type="PANTHER" id="PTHR43451:SF1">
    <property type="entry name" value="ACETYLTRANSFERASE"/>
    <property type="match status" value="1"/>
</dbReference>
<dbReference type="RefSeq" id="WP_092764493.1">
    <property type="nucleotide sequence ID" value="NZ_FNZQ01000007.1"/>
</dbReference>
<gene>
    <name evidence="2" type="ORF">SAMN04488526_3132</name>
</gene>
<dbReference type="EMBL" id="FNZQ01000007">
    <property type="protein sequence ID" value="SEL63430.1"/>
    <property type="molecule type" value="Genomic_DNA"/>
</dbReference>
<dbReference type="InterPro" id="IPR052564">
    <property type="entry name" value="N-acetyltrans/Recomb-assoc"/>
</dbReference>
<dbReference type="Proteomes" id="UP000199283">
    <property type="component" value="Unassembled WGS sequence"/>
</dbReference>
<feature type="domain" description="N-acetyltransferase" evidence="1">
    <location>
        <begin position="2"/>
        <end position="158"/>
    </location>
</feature>
<dbReference type="Pfam" id="PF13673">
    <property type="entry name" value="Acetyltransf_10"/>
    <property type="match status" value="1"/>
</dbReference>
<organism evidence="2 3">
    <name type="scientific">Jannaschia helgolandensis</name>
    <dbReference type="NCBI Taxonomy" id="188906"/>
    <lineage>
        <taxon>Bacteria</taxon>
        <taxon>Pseudomonadati</taxon>
        <taxon>Pseudomonadota</taxon>
        <taxon>Alphaproteobacteria</taxon>
        <taxon>Rhodobacterales</taxon>
        <taxon>Roseobacteraceae</taxon>
        <taxon>Jannaschia</taxon>
    </lineage>
</organism>
<dbReference type="AlphaFoldDB" id="A0A1H7RT18"/>
<evidence type="ECO:0000259" key="1">
    <source>
        <dbReference type="PROSITE" id="PS51186"/>
    </source>
</evidence>
<accession>A0A1H7RT18</accession>
<dbReference type="InterPro" id="IPR016181">
    <property type="entry name" value="Acyl_CoA_acyltransferase"/>
</dbReference>
<dbReference type="OrthoDB" id="9789081at2"/>
<keyword evidence="3" id="KW-1185">Reference proteome</keyword>